<reference evidence="2" key="1">
    <citation type="submission" date="2017-06" db="EMBL/GenBank/DDBJ databases">
        <authorList>
            <person name="Cremers G."/>
        </authorList>
    </citation>
    <scope>NUCLEOTIDE SEQUENCE [LARGE SCALE GENOMIC DNA]</scope>
</reference>
<organism evidence="1 2">
    <name type="scientific">Candidatus Methanoperedens nitratireducens</name>
    <dbReference type="NCBI Taxonomy" id="1392998"/>
    <lineage>
        <taxon>Archaea</taxon>
        <taxon>Methanobacteriati</taxon>
        <taxon>Methanobacteriota</taxon>
        <taxon>Stenosarchaea group</taxon>
        <taxon>Methanomicrobia</taxon>
        <taxon>Methanosarcinales</taxon>
        <taxon>ANME-2 cluster</taxon>
        <taxon>Candidatus Methanoperedentaceae</taxon>
        <taxon>Candidatus Methanoperedens</taxon>
    </lineage>
</organism>
<evidence type="ECO:0000313" key="1">
    <source>
        <dbReference type="EMBL" id="SNQ58932.1"/>
    </source>
</evidence>
<name>A0A284VI51_9EURY</name>
<protein>
    <submittedName>
        <fullName evidence="1">Uncharacterized protein</fullName>
    </submittedName>
</protein>
<gene>
    <name evidence="1" type="ORF">MNV_100002</name>
</gene>
<keyword evidence="2" id="KW-1185">Reference proteome</keyword>
<evidence type="ECO:0000313" key="2">
    <source>
        <dbReference type="Proteomes" id="UP000218615"/>
    </source>
</evidence>
<dbReference type="Proteomes" id="UP000218615">
    <property type="component" value="Unassembled WGS sequence"/>
</dbReference>
<dbReference type="EMBL" id="FZMP01000002">
    <property type="protein sequence ID" value="SNQ58932.1"/>
    <property type="molecule type" value="Genomic_DNA"/>
</dbReference>
<accession>A0A284VI51</accession>
<dbReference type="AlphaFoldDB" id="A0A284VI51"/>
<proteinExistence type="predicted"/>
<sequence>MRETYDGTTPIENLMKRLDANGKNVPIPWLGNRKIEVRFK</sequence>